<keyword evidence="5" id="KW-0413">Isomerase</keyword>
<evidence type="ECO:0000256" key="3">
    <source>
        <dbReference type="ARBA" id="ARBA00012787"/>
    </source>
</evidence>
<dbReference type="InterPro" id="IPR020103">
    <property type="entry name" value="PsdUridine_synth_cat_dom_sf"/>
</dbReference>
<keyword evidence="4" id="KW-0819">tRNA processing</keyword>
<protein>
    <recommendedName>
        <fullName evidence="3">tRNA pseudouridine(55) synthase</fullName>
        <ecNumber evidence="3">5.4.99.25</ecNumber>
    </recommendedName>
</protein>
<organism evidence="8 9">
    <name type="scientific">Lasallia pustulata</name>
    <dbReference type="NCBI Taxonomy" id="136370"/>
    <lineage>
        <taxon>Eukaryota</taxon>
        <taxon>Fungi</taxon>
        <taxon>Dikarya</taxon>
        <taxon>Ascomycota</taxon>
        <taxon>Pezizomycotina</taxon>
        <taxon>Lecanoromycetes</taxon>
        <taxon>OSLEUM clade</taxon>
        <taxon>Umbilicariomycetidae</taxon>
        <taxon>Umbilicariales</taxon>
        <taxon>Umbilicariaceae</taxon>
        <taxon>Lasallia</taxon>
    </lineage>
</organism>
<dbReference type="Gene3D" id="3.30.2350.10">
    <property type="entry name" value="Pseudouridine synthase"/>
    <property type="match status" value="1"/>
</dbReference>
<comment type="catalytic activity">
    <reaction evidence="1">
        <text>a uridine in mRNA = a pseudouridine in mRNA</text>
        <dbReference type="Rhea" id="RHEA:56644"/>
        <dbReference type="Rhea" id="RHEA-COMP:14658"/>
        <dbReference type="Rhea" id="RHEA-COMP:14659"/>
        <dbReference type="ChEBI" id="CHEBI:65314"/>
        <dbReference type="ChEBI" id="CHEBI:65315"/>
    </reaction>
</comment>
<evidence type="ECO:0000256" key="1">
    <source>
        <dbReference type="ARBA" id="ARBA00001166"/>
    </source>
</evidence>
<dbReference type="PANTHER" id="PTHR13767:SF2">
    <property type="entry name" value="PSEUDOURIDYLATE SYNTHASE TRUB1"/>
    <property type="match status" value="1"/>
</dbReference>
<feature type="domain" description="Pseudouridine synthase II N-terminal" evidence="7">
    <location>
        <begin position="66"/>
        <end position="194"/>
    </location>
</feature>
<dbReference type="GO" id="GO:1990481">
    <property type="term" value="P:mRNA pseudouridine synthesis"/>
    <property type="evidence" value="ECO:0007669"/>
    <property type="project" value="TreeGrafter"/>
</dbReference>
<dbReference type="GO" id="GO:0005634">
    <property type="term" value="C:nucleus"/>
    <property type="evidence" value="ECO:0007669"/>
    <property type="project" value="TreeGrafter"/>
</dbReference>
<dbReference type="EC" id="5.4.99.25" evidence="3"/>
<accession>A0A1W5D5A2</accession>
<dbReference type="GO" id="GO:0160148">
    <property type="term" value="F:tRNA pseudouridine(55) synthase activity"/>
    <property type="evidence" value="ECO:0007669"/>
    <property type="project" value="UniProtKB-EC"/>
</dbReference>
<evidence type="ECO:0000256" key="6">
    <source>
        <dbReference type="SAM" id="MobiDB-lite"/>
    </source>
</evidence>
<dbReference type="GO" id="GO:0006400">
    <property type="term" value="P:tRNA modification"/>
    <property type="evidence" value="ECO:0007669"/>
    <property type="project" value="TreeGrafter"/>
</dbReference>
<evidence type="ECO:0000256" key="2">
    <source>
        <dbReference type="ARBA" id="ARBA00008999"/>
    </source>
</evidence>
<feature type="region of interest" description="Disordered" evidence="6">
    <location>
        <begin position="226"/>
        <end position="278"/>
    </location>
</feature>
<evidence type="ECO:0000313" key="9">
    <source>
        <dbReference type="Proteomes" id="UP000192927"/>
    </source>
</evidence>
<dbReference type="HAMAP" id="MF_01080">
    <property type="entry name" value="TruB_bact"/>
    <property type="match status" value="1"/>
</dbReference>
<dbReference type="Proteomes" id="UP000192927">
    <property type="component" value="Unassembled WGS sequence"/>
</dbReference>
<keyword evidence="9" id="KW-1185">Reference proteome</keyword>
<dbReference type="Pfam" id="PF01509">
    <property type="entry name" value="TruB_N"/>
    <property type="match status" value="1"/>
</dbReference>
<dbReference type="InterPro" id="IPR002501">
    <property type="entry name" value="PsdUridine_synth_N"/>
</dbReference>
<dbReference type="PANTHER" id="PTHR13767">
    <property type="entry name" value="TRNA-PSEUDOURIDINE SYNTHASE"/>
    <property type="match status" value="1"/>
</dbReference>
<sequence length="405" mass="44690">MPKAKFAEGVFAINKPRGISSAQVVRELQHAFNPSKLFASWIEAEKAARKELSANQRNRRKDKRVQVKIGHGGTLDPLATGVLIAGVGNGTKQLQGFLECTKAYETVLLFGAATDTYDGEGKVLSKAPYAHVTREAVEKALTDYRGKIMQRPPLYSALRVQGKRLYEYAREGKEVPTEIMERPVEVQSLEIVEWLEGGNHSYKWPMQEAEKAEKVVADKVLHLSNVLPKTETRSSSPTGPNQGTCISTSTNKRPLDEEDDLVSEKGPELKRAKEESDQLILGGLQGSDGDASKVTEITATNSSKSPSSIDGPPAVRLRMTVTSGFYVRSLCHDLGKAVGSLGMMSGLVRTRQGEFELSKNVLDYEDLGKGEAVWGPKVEGMLDEWERRHGMDDDERRNFKMEPSP</sequence>
<comment type="similarity">
    <text evidence="2">Belongs to the pseudouridine synthase TruB family.</text>
</comment>
<dbReference type="FunFam" id="3.30.2350.10:FF:000014">
    <property type="entry name" value="PUS4p Pseudouridine synthase"/>
    <property type="match status" value="1"/>
</dbReference>
<evidence type="ECO:0000313" key="8">
    <source>
        <dbReference type="EMBL" id="SLM38304.1"/>
    </source>
</evidence>
<evidence type="ECO:0000256" key="4">
    <source>
        <dbReference type="ARBA" id="ARBA00022694"/>
    </source>
</evidence>
<dbReference type="GO" id="GO:0003723">
    <property type="term" value="F:RNA binding"/>
    <property type="evidence" value="ECO:0007669"/>
    <property type="project" value="InterPro"/>
</dbReference>
<feature type="compositionally biased region" description="Basic and acidic residues" evidence="6">
    <location>
        <begin position="262"/>
        <end position="276"/>
    </location>
</feature>
<name>A0A1W5D5A2_9LECA</name>
<evidence type="ECO:0000259" key="7">
    <source>
        <dbReference type="Pfam" id="PF01509"/>
    </source>
</evidence>
<dbReference type="SUPFAM" id="SSF55120">
    <property type="entry name" value="Pseudouridine synthase"/>
    <property type="match status" value="1"/>
</dbReference>
<dbReference type="EMBL" id="FWEW01002370">
    <property type="protein sequence ID" value="SLM38304.1"/>
    <property type="molecule type" value="Genomic_DNA"/>
</dbReference>
<feature type="compositionally biased region" description="Polar residues" evidence="6">
    <location>
        <begin position="233"/>
        <end position="252"/>
    </location>
</feature>
<dbReference type="AlphaFoldDB" id="A0A1W5D5A2"/>
<dbReference type="InterPro" id="IPR014780">
    <property type="entry name" value="tRNA_psdUridine_synth_TruB"/>
</dbReference>
<evidence type="ECO:0000256" key="5">
    <source>
        <dbReference type="ARBA" id="ARBA00023235"/>
    </source>
</evidence>
<proteinExistence type="inferred from homology"/>
<reference evidence="9" key="1">
    <citation type="submission" date="2017-03" db="EMBL/GenBank/DDBJ databases">
        <authorList>
            <person name="Sharma R."/>
            <person name="Thines M."/>
        </authorList>
    </citation>
    <scope>NUCLEOTIDE SEQUENCE [LARGE SCALE GENOMIC DNA]</scope>
</reference>